<dbReference type="AlphaFoldDB" id="L0A2S6"/>
<dbReference type="HOGENOM" id="CLU_185098_0_0_0"/>
<feature type="transmembrane region" description="Helical" evidence="1">
    <location>
        <begin position="49"/>
        <end position="69"/>
    </location>
</feature>
<dbReference type="PATRIC" id="fig|937777.3.peg.2732"/>
<proteinExistence type="predicted"/>
<reference evidence="3" key="1">
    <citation type="submission" date="2012-03" db="EMBL/GenBank/DDBJ databases">
        <title>Complete sequence of chromosome of Deinococcus peraridilitoris DSM 19664.</title>
        <authorList>
            <person name="Lucas S."/>
            <person name="Copeland A."/>
            <person name="Lapidus A."/>
            <person name="Glavina del Rio T."/>
            <person name="Dalin E."/>
            <person name="Tice H."/>
            <person name="Bruce D."/>
            <person name="Goodwin L."/>
            <person name="Pitluck S."/>
            <person name="Peters L."/>
            <person name="Mikhailova N."/>
            <person name="Lu M."/>
            <person name="Kyrpides N."/>
            <person name="Mavromatis K."/>
            <person name="Ivanova N."/>
            <person name="Brettin T."/>
            <person name="Detter J.C."/>
            <person name="Han C."/>
            <person name="Larimer F."/>
            <person name="Land M."/>
            <person name="Hauser L."/>
            <person name="Markowitz V."/>
            <person name="Cheng J.-F."/>
            <person name="Hugenholtz P."/>
            <person name="Woyke T."/>
            <person name="Wu D."/>
            <person name="Pukall R."/>
            <person name="Steenblock K."/>
            <person name="Brambilla E."/>
            <person name="Klenk H.-P."/>
            <person name="Eisen J.A."/>
        </authorList>
    </citation>
    <scope>NUCLEOTIDE SEQUENCE [LARGE SCALE GENOMIC DNA]</scope>
    <source>
        <strain evidence="3">DSM 19664 / LMG 22246 / CIP 109416 / KR-200</strain>
    </source>
</reference>
<name>L0A2S6_DEIPD</name>
<dbReference type="Proteomes" id="UP000010467">
    <property type="component" value="Chromosome"/>
</dbReference>
<evidence type="ECO:0000313" key="2">
    <source>
        <dbReference type="EMBL" id="AFZ68183.1"/>
    </source>
</evidence>
<dbReference type="KEGG" id="dpd:Deipe_2718"/>
<accession>L0A2S6</accession>
<keyword evidence="1" id="KW-1133">Transmembrane helix</keyword>
<evidence type="ECO:0000256" key="1">
    <source>
        <dbReference type="SAM" id="Phobius"/>
    </source>
</evidence>
<evidence type="ECO:0000313" key="3">
    <source>
        <dbReference type="Proteomes" id="UP000010467"/>
    </source>
</evidence>
<sequence>MKGPMKPQPFDDENLDALFAGARTLTSLDEAAAERALRSWRQTRARRNGWRWASGLLATAAMLGGVLYLQHGQTLPTHAAYEVYNQASGVGW</sequence>
<organism evidence="2 3">
    <name type="scientific">Deinococcus peraridilitoris (strain DSM 19664 / LMG 22246 / CIP 109416 / KR-200)</name>
    <dbReference type="NCBI Taxonomy" id="937777"/>
    <lineage>
        <taxon>Bacteria</taxon>
        <taxon>Thermotogati</taxon>
        <taxon>Deinococcota</taxon>
        <taxon>Deinococci</taxon>
        <taxon>Deinococcales</taxon>
        <taxon>Deinococcaceae</taxon>
        <taxon>Deinococcus</taxon>
    </lineage>
</organism>
<protein>
    <submittedName>
        <fullName evidence="2">Uncharacterized protein</fullName>
    </submittedName>
</protein>
<dbReference type="EMBL" id="CP003382">
    <property type="protein sequence ID" value="AFZ68183.1"/>
    <property type="molecule type" value="Genomic_DNA"/>
</dbReference>
<dbReference type="STRING" id="937777.Deipe_2718"/>
<gene>
    <name evidence="2" type="ordered locus">Deipe_2718</name>
</gene>
<keyword evidence="1" id="KW-0472">Membrane</keyword>
<keyword evidence="3" id="KW-1185">Reference proteome</keyword>
<keyword evidence="1" id="KW-0812">Transmembrane</keyword>